<dbReference type="InterPro" id="IPR050570">
    <property type="entry name" value="Cell_wall_metabolism_enzyme"/>
</dbReference>
<dbReference type="Pfam" id="PF01551">
    <property type="entry name" value="Peptidase_M23"/>
    <property type="match status" value="1"/>
</dbReference>
<reference evidence="3" key="1">
    <citation type="submission" date="2018-02" db="EMBL/GenBank/DDBJ databases">
        <authorList>
            <person name="Hausmann B."/>
        </authorList>
    </citation>
    <scope>NUCLEOTIDE SEQUENCE [LARGE SCALE GENOMIC DNA]</scope>
    <source>
        <strain evidence="3">Peat soil MAG SbA5</strain>
    </source>
</reference>
<dbReference type="EMBL" id="OKRB01000013">
    <property type="protein sequence ID" value="SPE17721.1"/>
    <property type="molecule type" value="Genomic_DNA"/>
</dbReference>
<dbReference type="Proteomes" id="UP000239735">
    <property type="component" value="Unassembled WGS sequence"/>
</dbReference>
<dbReference type="OrthoDB" id="9805799at2"/>
<dbReference type="CDD" id="cd12797">
    <property type="entry name" value="M23_peptidase"/>
    <property type="match status" value="1"/>
</dbReference>
<proteinExistence type="predicted"/>
<dbReference type="Gene3D" id="2.70.70.10">
    <property type="entry name" value="Glucose Permease (Domain IIA)"/>
    <property type="match status" value="1"/>
</dbReference>
<protein>
    <submittedName>
        <fullName evidence="2">Metalloendopeptidase-like membrane protein</fullName>
    </submittedName>
</protein>
<evidence type="ECO:0000313" key="3">
    <source>
        <dbReference type="Proteomes" id="UP000239735"/>
    </source>
</evidence>
<gene>
    <name evidence="2" type="ORF">SBA5_110081</name>
</gene>
<accession>A0A2N9L3D2</accession>
<dbReference type="InterPro" id="IPR011055">
    <property type="entry name" value="Dup_hybrid_motif"/>
</dbReference>
<name>A0A2N9L3D2_9BACT</name>
<dbReference type="InterPro" id="IPR016047">
    <property type="entry name" value="M23ase_b-sheet_dom"/>
</dbReference>
<organism evidence="2 3">
    <name type="scientific">Candidatus Sulfuritelmatomonas gaucii</name>
    <dbReference type="NCBI Taxonomy" id="2043161"/>
    <lineage>
        <taxon>Bacteria</taxon>
        <taxon>Pseudomonadati</taxon>
        <taxon>Acidobacteriota</taxon>
        <taxon>Terriglobia</taxon>
        <taxon>Terriglobales</taxon>
        <taxon>Acidobacteriaceae</taxon>
        <taxon>Candidatus Sulfuritelmatomonas</taxon>
    </lineage>
</organism>
<sequence>MRDLKPDSILRCVAAAAWAIALAPNAASGQPREVTLSPAIVVAGAPELIRVSAPSVATVDGDWMGKKLEFFRGRSGHAWFALAGADVEAPIGASTLHISAHMANGAAIDLSRAIEIHPAHYRTTSLTVAPKFVEPGLDELPRIKAEAELKDKIFSASAPEPLWSGSFVAPVRAAPTDSFGTRRVFNGKLDSVHKGMDFRARTGTAVRAGNSGVVVLARPLYYEGNCVVIDHGFGLYTVSMHLSRIDVHEGQRVLKGQRVGLSGETGRVTGPHLHWAVRWDGAYLDPAKLLRLNLAAAR</sequence>
<evidence type="ECO:0000313" key="2">
    <source>
        <dbReference type="EMBL" id="SPE17721.1"/>
    </source>
</evidence>
<dbReference type="SUPFAM" id="SSF51261">
    <property type="entry name" value="Duplicated hybrid motif"/>
    <property type="match status" value="1"/>
</dbReference>
<feature type="domain" description="M23ase beta-sheet core" evidence="1">
    <location>
        <begin position="192"/>
        <end position="286"/>
    </location>
</feature>
<evidence type="ECO:0000259" key="1">
    <source>
        <dbReference type="Pfam" id="PF01551"/>
    </source>
</evidence>
<dbReference type="GO" id="GO:0004222">
    <property type="term" value="F:metalloendopeptidase activity"/>
    <property type="evidence" value="ECO:0007669"/>
    <property type="project" value="TreeGrafter"/>
</dbReference>
<dbReference type="PANTHER" id="PTHR21666:SF285">
    <property type="entry name" value="M23 FAMILY METALLOPEPTIDASE"/>
    <property type="match status" value="1"/>
</dbReference>
<dbReference type="PANTHER" id="PTHR21666">
    <property type="entry name" value="PEPTIDASE-RELATED"/>
    <property type="match status" value="1"/>
</dbReference>
<dbReference type="AlphaFoldDB" id="A0A2N9L3D2"/>